<keyword evidence="3 6" id="KW-0812">Transmembrane</keyword>
<dbReference type="Proteomes" id="UP000283210">
    <property type="component" value="Chromosome 8"/>
</dbReference>
<dbReference type="PANTHER" id="PTHR10981:SF0">
    <property type="entry name" value="BATTENIN"/>
    <property type="match status" value="1"/>
</dbReference>
<name>A0A3S2PSY0_ORYJA</name>
<evidence type="ECO:0000313" key="7">
    <source>
        <dbReference type="EMBL" id="RVE69010.1"/>
    </source>
</evidence>
<protein>
    <recommendedName>
        <fullName evidence="9">Battenin</fullName>
    </recommendedName>
</protein>
<proteinExistence type="predicted"/>
<keyword evidence="2" id="KW-0813">Transport</keyword>
<evidence type="ECO:0000256" key="5">
    <source>
        <dbReference type="ARBA" id="ARBA00023136"/>
    </source>
</evidence>
<dbReference type="GO" id="GO:0016020">
    <property type="term" value="C:membrane"/>
    <property type="evidence" value="ECO:0007669"/>
    <property type="project" value="InterPro"/>
</dbReference>
<sequence length="117" mass="12519">MEPVESINAGVSPLLQTDGRCTERRNWAGFWILGLCNNFAYVVMLSAAHDILTKQESKNSTASASITLVVDSQVGNSNNGTNYDCNPVTTGAVLLADILPTLVIKLLAPLFIHNCLG</sequence>
<evidence type="ECO:0008006" key="9">
    <source>
        <dbReference type="Google" id="ProtNLM"/>
    </source>
</evidence>
<dbReference type="Pfam" id="PF02487">
    <property type="entry name" value="CLN3"/>
    <property type="match status" value="1"/>
</dbReference>
<accession>A0A3S2PSY0</accession>
<gene>
    <name evidence="7" type="ORF">OJAV_G00073600</name>
</gene>
<reference evidence="7 8" key="1">
    <citation type="submission" date="2018-11" db="EMBL/GenBank/DDBJ databases">
        <authorList>
            <person name="Lopez-Roques C."/>
            <person name="Donnadieu C."/>
            <person name="Bouchez O."/>
            <person name="Klopp C."/>
            <person name="Cabau C."/>
            <person name="Zahm M."/>
        </authorList>
    </citation>
    <scope>NUCLEOTIDE SEQUENCE [LARGE SCALE GENOMIC DNA]</scope>
    <source>
        <strain evidence="7">RS831</strain>
        <tissue evidence="7">Whole body</tissue>
    </source>
</reference>
<dbReference type="EMBL" id="CM012444">
    <property type="protein sequence ID" value="RVE69010.1"/>
    <property type="molecule type" value="Genomic_DNA"/>
</dbReference>
<evidence type="ECO:0000313" key="8">
    <source>
        <dbReference type="Proteomes" id="UP000283210"/>
    </source>
</evidence>
<dbReference type="GO" id="GO:0051453">
    <property type="term" value="P:regulation of intracellular pH"/>
    <property type="evidence" value="ECO:0007669"/>
    <property type="project" value="TreeGrafter"/>
</dbReference>
<evidence type="ECO:0000256" key="6">
    <source>
        <dbReference type="SAM" id="Phobius"/>
    </source>
</evidence>
<organism evidence="7 8">
    <name type="scientific">Oryzias javanicus</name>
    <name type="common">Javanese ricefish</name>
    <name type="synonym">Aplocheilus javanicus</name>
    <dbReference type="NCBI Taxonomy" id="123683"/>
    <lineage>
        <taxon>Eukaryota</taxon>
        <taxon>Metazoa</taxon>
        <taxon>Chordata</taxon>
        <taxon>Craniata</taxon>
        <taxon>Vertebrata</taxon>
        <taxon>Euteleostomi</taxon>
        <taxon>Actinopterygii</taxon>
        <taxon>Neopterygii</taxon>
        <taxon>Teleostei</taxon>
        <taxon>Neoteleostei</taxon>
        <taxon>Acanthomorphata</taxon>
        <taxon>Ovalentaria</taxon>
        <taxon>Atherinomorphae</taxon>
        <taxon>Beloniformes</taxon>
        <taxon>Adrianichthyidae</taxon>
        <taxon>Oryziinae</taxon>
        <taxon>Oryzias</taxon>
    </lineage>
</organism>
<evidence type="ECO:0000256" key="2">
    <source>
        <dbReference type="ARBA" id="ARBA00022448"/>
    </source>
</evidence>
<dbReference type="GO" id="GO:0005764">
    <property type="term" value="C:lysosome"/>
    <property type="evidence" value="ECO:0007669"/>
    <property type="project" value="TreeGrafter"/>
</dbReference>
<comment type="subcellular location">
    <subcellularLocation>
        <location evidence="1">Endomembrane system</location>
        <topology evidence="1">Multi-pass membrane protein</topology>
    </subcellularLocation>
</comment>
<feature type="transmembrane region" description="Helical" evidence="6">
    <location>
        <begin position="28"/>
        <end position="48"/>
    </location>
</feature>
<dbReference type="AlphaFoldDB" id="A0A3S2PSY0"/>
<keyword evidence="4 6" id="KW-1133">Transmembrane helix</keyword>
<keyword evidence="8" id="KW-1185">Reference proteome</keyword>
<dbReference type="PANTHER" id="PTHR10981">
    <property type="entry name" value="BATTENIN"/>
    <property type="match status" value="1"/>
</dbReference>
<dbReference type="GO" id="GO:0012505">
    <property type="term" value="C:endomembrane system"/>
    <property type="evidence" value="ECO:0007669"/>
    <property type="project" value="UniProtKB-SubCell"/>
</dbReference>
<keyword evidence="5 6" id="KW-0472">Membrane</keyword>
<evidence type="ECO:0000256" key="4">
    <source>
        <dbReference type="ARBA" id="ARBA00022989"/>
    </source>
</evidence>
<dbReference type="InterPro" id="IPR003492">
    <property type="entry name" value="Battenin_disease_Cln3"/>
</dbReference>
<evidence type="ECO:0000256" key="1">
    <source>
        <dbReference type="ARBA" id="ARBA00004127"/>
    </source>
</evidence>
<evidence type="ECO:0000256" key="3">
    <source>
        <dbReference type="ARBA" id="ARBA00022692"/>
    </source>
</evidence>
<dbReference type="OrthoDB" id="5965864at2759"/>
<reference evidence="7 8" key="2">
    <citation type="submission" date="2019-01" db="EMBL/GenBank/DDBJ databases">
        <title>A chromosome length genome reference of the Java medaka (oryzias javanicus).</title>
        <authorList>
            <person name="Herpin A."/>
            <person name="Takehana Y."/>
            <person name="Naruse K."/>
            <person name="Ansai S."/>
            <person name="Kawaguchi M."/>
        </authorList>
    </citation>
    <scope>NUCLEOTIDE SEQUENCE [LARGE SCALE GENOMIC DNA]</scope>
    <source>
        <strain evidence="7">RS831</strain>
        <tissue evidence="7">Whole body</tissue>
    </source>
</reference>
<dbReference type="GO" id="GO:0007040">
    <property type="term" value="P:lysosome organization"/>
    <property type="evidence" value="ECO:0007669"/>
    <property type="project" value="TreeGrafter"/>
</dbReference>